<dbReference type="Proteomes" id="UP000182229">
    <property type="component" value="Unassembled WGS sequence"/>
</dbReference>
<sequence>MWLLMRNGYAPYVVEGQKLGDRAVYELHHMEPIHQGGSVYDLSNLMIMTPRFHKDVLDRTYHYSSEI</sequence>
<organism evidence="8 9">
    <name type="scientific">Cystobacter ferrugineus</name>
    <dbReference type="NCBI Taxonomy" id="83449"/>
    <lineage>
        <taxon>Bacteria</taxon>
        <taxon>Pseudomonadati</taxon>
        <taxon>Myxococcota</taxon>
        <taxon>Myxococcia</taxon>
        <taxon>Myxococcales</taxon>
        <taxon>Cystobacterineae</taxon>
        <taxon>Archangiaceae</taxon>
        <taxon>Cystobacter</taxon>
    </lineage>
</organism>
<keyword evidence="9" id="KW-1185">Reference proteome</keyword>
<dbReference type="GO" id="GO:0004519">
    <property type="term" value="F:endonuclease activity"/>
    <property type="evidence" value="ECO:0007669"/>
    <property type="project" value="UniProtKB-KW"/>
</dbReference>
<keyword evidence="2" id="KW-0929">Antimicrobial</keyword>
<keyword evidence="4" id="KW-0255">Endonuclease</keyword>
<evidence type="ECO:0000256" key="7">
    <source>
        <dbReference type="ARBA" id="ARBA00023048"/>
    </source>
</evidence>
<dbReference type="EMBL" id="MPIN01000013">
    <property type="protein sequence ID" value="OJH35645.1"/>
    <property type="molecule type" value="Genomic_DNA"/>
</dbReference>
<evidence type="ECO:0000256" key="2">
    <source>
        <dbReference type="ARBA" id="ARBA00022529"/>
    </source>
</evidence>
<dbReference type="SUPFAM" id="SSF54060">
    <property type="entry name" value="His-Me finger endonucleases"/>
    <property type="match status" value="1"/>
</dbReference>
<evidence type="ECO:0000256" key="6">
    <source>
        <dbReference type="ARBA" id="ARBA00023022"/>
    </source>
</evidence>
<evidence type="ECO:0008006" key="10">
    <source>
        <dbReference type="Google" id="ProtNLM"/>
    </source>
</evidence>
<dbReference type="InterPro" id="IPR037146">
    <property type="entry name" value="Colicin/pyocin_DNase_dom_sf"/>
</dbReference>
<dbReference type="AlphaFoldDB" id="A0A1L9B064"/>
<gene>
    <name evidence="8" type="ORF">BON30_36875</name>
</gene>
<keyword evidence="7" id="KW-0078">Bacteriocin</keyword>
<proteinExistence type="inferred from homology"/>
<keyword evidence="5" id="KW-0378">Hydrolase</keyword>
<evidence type="ECO:0000256" key="3">
    <source>
        <dbReference type="ARBA" id="ARBA00022722"/>
    </source>
</evidence>
<evidence type="ECO:0000256" key="5">
    <source>
        <dbReference type="ARBA" id="ARBA00022801"/>
    </source>
</evidence>
<evidence type="ECO:0000313" key="9">
    <source>
        <dbReference type="Proteomes" id="UP000182229"/>
    </source>
</evidence>
<comment type="similarity">
    <text evidence="1">Belongs to the colicin/pyosin nuclease family.</text>
</comment>
<accession>A0A1L9B064</accession>
<dbReference type="Pfam" id="PF21431">
    <property type="entry name" value="Col-Pyo_DNase"/>
    <property type="match status" value="1"/>
</dbReference>
<keyword evidence="3" id="KW-0540">Nuclease</keyword>
<dbReference type="GO" id="GO:0042742">
    <property type="term" value="P:defense response to bacterium"/>
    <property type="evidence" value="ECO:0007669"/>
    <property type="project" value="UniProtKB-KW"/>
</dbReference>
<evidence type="ECO:0000256" key="1">
    <source>
        <dbReference type="ARBA" id="ARBA00006811"/>
    </source>
</evidence>
<reference evidence="8 9" key="2">
    <citation type="submission" date="2016-12" db="EMBL/GenBank/DDBJ databases">
        <title>Draft Genome Sequence of Cystobacter ferrugineus Strain Cbfe23.</title>
        <authorList>
            <person name="Akbar S."/>
            <person name="Dowd S.E."/>
            <person name="Stevens D.C."/>
        </authorList>
    </citation>
    <scope>NUCLEOTIDE SEQUENCE [LARGE SCALE GENOMIC DNA]</scope>
    <source>
        <strain evidence="8 9">Cbfe23</strain>
    </source>
</reference>
<dbReference type="STRING" id="83449.BON30_36875"/>
<dbReference type="GO" id="GO:0031640">
    <property type="term" value="P:killing of cells of another organism"/>
    <property type="evidence" value="ECO:0007669"/>
    <property type="project" value="UniProtKB-KW"/>
</dbReference>
<evidence type="ECO:0000256" key="4">
    <source>
        <dbReference type="ARBA" id="ARBA00022759"/>
    </source>
</evidence>
<comment type="caution">
    <text evidence="8">The sequence shown here is derived from an EMBL/GenBank/DDBJ whole genome shotgun (WGS) entry which is preliminary data.</text>
</comment>
<protein>
    <recommendedName>
        <fullName evidence="10">HNH domain-containing protein</fullName>
    </recommendedName>
</protein>
<evidence type="ECO:0000313" key="8">
    <source>
        <dbReference type="EMBL" id="OJH35645.1"/>
    </source>
</evidence>
<name>A0A1L9B064_9BACT</name>
<keyword evidence="6" id="KW-0044">Antibiotic</keyword>
<dbReference type="GO" id="GO:0016787">
    <property type="term" value="F:hydrolase activity"/>
    <property type="evidence" value="ECO:0007669"/>
    <property type="project" value="UniProtKB-KW"/>
</dbReference>
<dbReference type="InterPro" id="IPR044925">
    <property type="entry name" value="His-Me_finger_sf"/>
</dbReference>
<reference evidence="9" key="1">
    <citation type="submission" date="2016-11" db="EMBL/GenBank/DDBJ databases">
        <authorList>
            <person name="Shukria A."/>
            <person name="Stevens D.C."/>
        </authorList>
    </citation>
    <scope>NUCLEOTIDE SEQUENCE [LARGE SCALE GENOMIC DNA]</scope>
    <source>
        <strain evidence="9">Cbfe23</strain>
    </source>
</reference>
<dbReference type="Gene3D" id="3.90.540.10">
    <property type="entry name" value="Colicin/pyocin, DNase domain"/>
    <property type="match status" value="1"/>
</dbReference>